<evidence type="ECO:0008006" key="4">
    <source>
        <dbReference type="Google" id="ProtNLM"/>
    </source>
</evidence>
<gene>
    <name evidence="2" type="ordered locus">Mrad2831_6106</name>
</gene>
<dbReference type="PATRIC" id="fig|426355.14.peg.6191"/>
<geneLocation type="plasmid" evidence="2 3">
    <name>pMRAD01</name>
</geneLocation>
<feature type="transmembrane region" description="Helical" evidence="1">
    <location>
        <begin position="7"/>
        <end position="28"/>
    </location>
</feature>
<evidence type="ECO:0000313" key="3">
    <source>
        <dbReference type="Proteomes" id="UP000006589"/>
    </source>
</evidence>
<dbReference type="EMBL" id="CP001002">
    <property type="protein sequence ID" value="ACB28034.1"/>
    <property type="molecule type" value="Genomic_DNA"/>
</dbReference>
<evidence type="ECO:0000256" key="1">
    <source>
        <dbReference type="SAM" id="Phobius"/>
    </source>
</evidence>
<sequence length="67" mass="7275">MNLFLETLIGGVLAGTLYALVAIGFVLIYKASGVFNYAQGSLLLFGALDLPPMKWSALRYGFRASWS</sequence>
<organism evidence="2 3">
    <name type="scientific">Methylobacterium radiotolerans (strain ATCC 27329 / DSM 1819 / JCM 2831 / NBRC 15690 / NCIMB 10815 / 0-1)</name>
    <dbReference type="NCBI Taxonomy" id="426355"/>
    <lineage>
        <taxon>Bacteria</taxon>
        <taxon>Pseudomonadati</taxon>
        <taxon>Pseudomonadota</taxon>
        <taxon>Alphaproteobacteria</taxon>
        <taxon>Hyphomicrobiales</taxon>
        <taxon>Methylobacteriaceae</taxon>
        <taxon>Methylobacterium</taxon>
    </lineage>
</organism>
<accession>B1M959</accession>
<keyword evidence="1" id="KW-1133">Transmembrane helix</keyword>
<dbReference type="KEGG" id="mrd:Mrad2831_6106"/>
<dbReference type="AlphaFoldDB" id="B1M959"/>
<dbReference type="eggNOG" id="COG0559">
    <property type="taxonomic scope" value="Bacteria"/>
</dbReference>
<keyword evidence="1" id="KW-0812">Transmembrane</keyword>
<dbReference type="Proteomes" id="UP000006589">
    <property type="component" value="Plasmid pMRAD01"/>
</dbReference>
<dbReference type="OrthoDB" id="9779023at2"/>
<evidence type="ECO:0000313" key="2">
    <source>
        <dbReference type="EMBL" id="ACB28034.1"/>
    </source>
</evidence>
<reference evidence="2 3" key="1">
    <citation type="submission" date="2008-03" db="EMBL/GenBank/DDBJ databases">
        <title>Complete sequence of plasmid1 of Methylobacterium radiotolerans JCM 2831.</title>
        <authorList>
            <consortium name="US DOE Joint Genome Institute"/>
            <person name="Copeland A."/>
            <person name="Lucas S."/>
            <person name="Lapidus A."/>
            <person name="Glavina del Rio T."/>
            <person name="Dalin E."/>
            <person name="Tice H."/>
            <person name="Bruce D."/>
            <person name="Goodwin L."/>
            <person name="Pitluck S."/>
            <person name="Kiss H."/>
            <person name="Brettin T."/>
            <person name="Detter J.C."/>
            <person name="Han C."/>
            <person name="Kuske C.R."/>
            <person name="Schmutz J."/>
            <person name="Larimer F."/>
            <person name="Land M."/>
            <person name="Hauser L."/>
            <person name="Kyrpides N."/>
            <person name="Mikhailova N."/>
            <person name="Marx C.J."/>
            <person name="Richardson P."/>
        </authorList>
    </citation>
    <scope>NUCLEOTIDE SEQUENCE [LARGE SCALE GENOMIC DNA]</scope>
    <source>
        <strain evidence="3">ATCC 27329 / DSM 1819 / JCM 2831 / NBRC 15690 / NCIMB 10815 / 0-1</strain>
        <plasmid evidence="3">Plasmid pMRAD01</plasmid>
    </source>
</reference>
<dbReference type="HOGENOM" id="CLU_2807560_0_0_5"/>
<keyword evidence="1" id="KW-0472">Membrane</keyword>
<protein>
    <recommendedName>
        <fullName evidence="4">Branched-chain amino acid ABC transporter permease</fullName>
    </recommendedName>
</protein>
<keyword evidence="2" id="KW-0614">Plasmid</keyword>
<name>B1M959_METRJ</name>
<proteinExistence type="predicted"/>